<dbReference type="OrthoDB" id="9808953at2"/>
<name>A0A1G9X2Z1_9FLAO</name>
<evidence type="ECO:0000313" key="2">
    <source>
        <dbReference type="EMBL" id="SDM91119.1"/>
    </source>
</evidence>
<dbReference type="STRING" id="192904.SAMN04488514_1171"/>
<accession>A0A1G9X2Z1</accession>
<dbReference type="AlphaFoldDB" id="A0A1G9X2Z1"/>
<dbReference type="Proteomes" id="UP000199440">
    <property type="component" value="Unassembled WGS sequence"/>
</dbReference>
<reference evidence="2 3" key="1">
    <citation type="submission" date="2016-10" db="EMBL/GenBank/DDBJ databases">
        <authorList>
            <person name="de Groot N.N."/>
        </authorList>
    </citation>
    <scope>NUCLEOTIDE SEQUENCE [LARGE SCALE GENOMIC DNA]</scope>
    <source>
        <strain evidence="2 3">DSM 19886</strain>
    </source>
</reference>
<dbReference type="EMBL" id="FNGV01000017">
    <property type="protein sequence ID" value="SDM91119.1"/>
    <property type="molecule type" value="Genomic_DNA"/>
</dbReference>
<keyword evidence="3" id="KW-1185">Reference proteome</keyword>
<organism evidence="2 3">
    <name type="scientific">Kriegella aquimaris</name>
    <dbReference type="NCBI Taxonomy" id="192904"/>
    <lineage>
        <taxon>Bacteria</taxon>
        <taxon>Pseudomonadati</taxon>
        <taxon>Bacteroidota</taxon>
        <taxon>Flavobacteriia</taxon>
        <taxon>Flavobacteriales</taxon>
        <taxon>Flavobacteriaceae</taxon>
        <taxon>Kriegella</taxon>
    </lineage>
</organism>
<gene>
    <name evidence="2" type="ORF">SAMN04488514_1171</name>
</gene>
<feature type="chain" id="PRO_5011580897" evidence="1">
    <location>
        <begin position="21"/>
        <end position="612"/>
    </location>
</feature>
<evidence type="ECO:0000313" key="3">
    <source>
        <dbReference type="Proteomes" id="UP000199440"/>
    </source>
</evidence>
<evidence type="ECO:0000256" key="1">
    <source>
        <dbReference type="SAM" id="SignalP"/>
    </source>
</evidence>
<dbReference type="RefSeq" id="WP_143017668.1">
    <property type="nucleotide sequence ID" value="NZ_FNGV01000017.1"/>
</dbReference>
<protein>
    <submittedName>
        <fullName evidence="2">Uncharacterized protein</fullName>
    </submittedName>
</protein>
<sequence>MRTLVLPLLFVLFVSQPLMAQIKIGDNPQNLDPASVLELESTERVLVITRIDSLQMNAIVPQRGALVYNTDANCVHYFDGTAWRSLCETSENGITAEPIVNETATIVITPNEGNFNVEVAPSSISTEHIADGSVNGVDIQNSSIGSGKLANTSVTRNKLSENAVGPDQLATTEIDLALFENGTGFIRDDEVVSGAAGNVITNNGGAYYDDSTLQAAIANNTATIAADGDTNPANELQILEITGDQLTISGRNTITLPTADGSDTNINAGANIVIGGNGTTGNPYVISADDEVDGSITNEIQTLSSPDLSVTITPTGPDGTDYLLTVPPTSGADGSETIIDATLSTITVTGSGTTIDPYILSGGGGGTTELADQATIMGDGQVGTEFQVANEGITTTQIADGTITTDDILNETILETDLANASVSPIKVQPSATFVTDQMLITDTAGAVAWAPVPTGGGTPDAADVNFASYISLTSPDVQGAVQQLKDEVDGIVVSGGGNPTDELQDLQLATTILSLTNPATTGNEIDFDLIFATDAELLAATDGSETLIDATNSTVGVAGTGTTLDPYVLTSIDTSDGSETIIDATNSTVGVTGTGTTLDPYILTATAADGS</sequence>
<proteinExistence type="predicted"/>
<feature type="non-terminal residue" evidence="2">
    <location>
        <position position="612"/>
    </location>
</feature>
<feature type="signal peptide" evidence="1">
    <location>
        <begin position="1"/>
        <end position="20"/>
    </location>
</feature>
<keyword evidence="1" id="KW-0732">Signal</keyword>